<comment type="caution">
    <text evidence="2">The sequence shown here is derived from an EMBL/GenBank/DDBJ whole genome shotgun (WGS) entry which is preliminary data.</text>
</comment>
<dbReference type="Proteomes" id="UP000283993">
    <property type="component" value="Unassembled WGS sequence"/>
</dbReference>
<evidence type="ECO:0008006" key="4">
    <source>
        <dbReference type="Google" id="ProtNLM"/>
    </source>
</evidence>
<reference evidence="2 3" key="1">
    <citation type="submission" date="2013-10" db="EMBL/GenBank/DDBJ databases">
        <title>Salinisphaera orenii MK-B5 Genome Sequencing.</title>
        <authorList>
            <person name="Lai Q."/>
            <person name="Li C."/>
            <person name="Shao Z."/>
        </authorList>
    </citation>
    <scope>NUCLEOTIDE SEQUENCE [LARGE SCALE GENOMIC DNA]</scope>
    <source>
        <strain evidence="2 3">MK-B5</strain>
    </source>
</reference>
<proteinExistence type="predicted"/>
<evidence type="ECO:0000256" key="1">
    <source>
        <dbReference type="SAM" id="MobiDB-lite"/>
    </source>
</evidence>
<sequence>MVAAIAVVLAGWVWYQGQQRLASHESRLSTVEKGLESSVQDIVEPKLDEFGNRIGSVREETRQTRERVDALAGDLEGVRENLKATQSRIASLAERQDSTGNRWALRQIESLLQAANRRLQLYNDPEGARTALEMASDAIGRMSDPRLFEIREAVVDEIAALKALPDPDVEGLALELSSMMDRVADLPLAADVPTEYQPESAEAGDSESSDGPTGIAALDDIDFSQGWAHFKDSMSQALSGMLTIRRADGTQRALLPPDQVFFLSQNLQLQLRSAQLALLERNTESYRESLASAKSWLEEYYDTDASAVSGLIDQLEQMRNVELDWNPPDISTSLIRLRDLMDGRGESEETDTSSDSSAATDAEAGGDSAGDEAGEGSQ</sequence>
<dbReference type="PANTHER" id="PTHR38043">
    <property type="entry name" value="PROTEIN HEMX"/>
    <property type="match status" value="1"/>
</dbReference>
<dbReference type="SUPFAM" id="SSF57997">
    <property type="entry name" value="Tropomyosin"/>
    <property type="match status" value="1"/>
</dbReference>
<dbReference type="PANTHER" id="PTHR38043:SF1">
    <property type="entry name" value="PROTEIN HEMX"/>
    <property type="match status" value="1"/>
</dbReference>
<feature type="region of interest" description="Disordered" evidence="1">
    <location>
        <begin position="342"/>
        <end position="378"/>
    </location>
</feature>
<feature type="compositionally biased region" description="Low complexity" evidence="1">
    <location>
        <begin position="353"/>
        <end position="366"/>
    </location>
</feature>
<keyword evidence="3" id="KW-1185">Reference proteome</keyword>
<evidence type="ECO:0000313" key="2">
    <source>
        <dbReference type="EMBL" id="ROO28040.1"/>
    </source>
</evidence>
<organism evidence="2 3">
    <name type="scientific">Salinisphaera orenii MK-B5</name>
    <dbReference type="NCBI Taxonomy" id="856730"/>
    <lineage>
        <taxon>Bacteria</taxon>
        <taxon>Pseudomonadati</taxon>
        <taxon>Pseudomonadota</taxon>
        <taxon>Gammaproteobacteria</taxon>
        <taxon>Salinisphaerales</taxon>
        <taxon>Salinisphaeraceae</taxon>
        <taxon>Salinisphaera</taxon>
    </lineage>
</organism>
<feature type="region of interest" description="Disordered" evidence="1">
    <location>
        <begin position="195"/>
        <end position="214"/>
    </location>
</feature>
<dbReference type="RefSeq" id="WP_185015576.1">
    <property type="nucleotide sequence ID" value="NZ_AYKH01000011.1"/>
</dbReference>
<feature type="compositionally biased region" description="Acidic residues" evidence="1">
    <location>
        <begin position="369"/>
        <end position="378"/>
    </location>
</feature>
<protein>
    <recommendedName>
        <fullName evidence="4">Uroporphyrin-III C-methyltransferase</fullName>
    </recommendedName>
</protein>
<evidence type="ECO:0000313" key="3">
    <source>
        <dbReference type="Proteomes" id="UP000283993"/>
    </source>
</evidence>
<gene>
    <name evidence="2" type="ORF">SAOR_06785</name>
</gene>
<name>A0A423PR21_9GAMM</name>
<dbReference type="EMBL" id="AYKH01000011">
    <property type="protein sequence ID" value="ROO28040.1"/>
    <property type="molecule type" value="Genomic_DNA"/>
</dbReference>
<dbReference type="InterPro" id="IPR007470">
    <property type="entry name" value="HemX"/>
</dbReference>
<dbReference type="AlphaFoldDB" id="A0A423PR21"/>
<dbReference type="Pfam" id="PF04375">
    <property type="entry name" value="HemX"/>
    <property type="match status" value="1"/>
</dbReference>
<accession>A0A423PR21</accession>